<feature type="transmembrane region" description="Helical" evidence="1">
    <location>
        <begin position="74"/>
        <end position="91"/>
    </location>
</feature>
<feature type="transmembrane region" description="Helical" evidence="1">
    <location>
        <begin position="192"/>
        <end position="210"/>
    </location>
</feature>
<dbReference type="GO" id="GO:0016020">
    <property type="term" value="C:membrane"/>
    <property type="evidence" value="ECO:0007669"/>
    <property type="project" value="InterPro"/>
</dbReference>
<keyword evidence="1" id="KW-1133">Transmembrane helix</keyword>
<feature type="transmembrane region" description="Helical" evidence="1">
    <location>
        <begin position="248"/>
        <end position="269"/>
    </location>
</feature>
<keyword evidence="1" id="KW-0812">Transmembrane</keyword>
<feature type="transmembrane region" description="Helical" evidence="1">
    <location>
        <begin position="216"/>
        <end position="236"/>
    </location>
</feature>
<dbReference type="Pfam" id="PF05145">
    <property type="entry name" value="AbrB"/>
    <property type="match status" value="1"/>
</dbReference>
<reference evidence="2" key="1">
    <citation type="journal article" date="2014" name="Int. J. Syst. Evol. Microbiol.">
        <title>Complete genome sequence of Corynebacterium casei LMG S-19264T (=DSM 44701T), isolated from a smear-ripened cheese.</title>
        <authorList>
            <consortium name="US DOE Joint Genome Institute (JGI-PGF)"/>
            <person name="Walter F."/>
            <person name="Albersmeier A."/>
            <person name="Kalinowski J."/>
            <person name="Ruckert C."/>
        </authorList>
    </citation>
    <scope>NUCLEOTIDE SEQUENCE</scope>
    <source>
        <strain evidence="2">VKM B-2748</strain>
    </source>
</reference>
<feature type="transmembrane region" description="Helical" evidence="1">
    <location>
        <begin position="46"/>
        <end position="67"/>
    </location>
</feature>
<dbReference type="EMBL" id="BSFL01000005">
    <property type="protein sequence ID" value="GLK81653.1"/>
    <property type="molecule type" value="Genomic_DNA"/>
</dbReference>
<sequence>MATAGALAFFAAGLPAPWLVGSVVLTGAASLAGWIRPLPPRVRDAVLILLGVSLGSAVTPATVAGVLMWPGSMAALGVAVAAMVAASYWVLRRGFGWDRPSAFYASPPGALTATLAIASDSSADMSKVAVVQVFRVFVLVAVVPVLAALGGGPLAATPATPTGSPGTLLALIAAGAAGGVAAHLFRLPGGLMIGAFAVSAALHATGVTAAALPQAVALPCFVALGAIVGTRFAGLTPRTVLGLLKPSAASFLVASALALGFSLGVGWWLDLPIAQVFVAFAPGGLEAMMLMAYLLGLDPAYVGAHHVARFVAISFAVPLFARLTAPEADRPDGSQ</sequence>
<organism evidence="2 3">
    <name type="scientific">Methylopila turkensis</name>
    <dbReference type="NCBI Taxonomy" id="1437816"/>
    <lineage>
        <taxon>Bacteria</taxon>
        <taxon>Pseudomonadati</taxon>
        <taxon>Pseudomonadota</taxon>
        <taxon>Alphaproteobacteria</taxon>
        <taxon>Hyphomicrobiales</taxon>
        <taxon>Methylopilaceae</taxon>
        <taxon>Methylopila</taxon>
    </lineage>
</organism>
<evidence type="ECO:0000313" key="3">
    <source>
        <dbReference type="Proteomes" id="UP001143309"/>
    </source>
</evidence>
<feature type="transmembrane region" description="Helical" evidence="1">
    <location>
        <begin position="133"/>
        <end position="156"/>
    </location>
</feature>
<feature type="transmembrane region" description="Helical" evidence="1">
    <location>
        <begin position="275"/>
        <end position="295"/>
    </location>
</feature>
<gene>
    <name evidence="2" type="ORF">GCM10008174_33940</name>
</gene>
<dbReference type="RefSeq" id="WP_271202134.1">
    <property type="nucleotide sequence ID" value="NZ_BSFL01000005.1"/>
</dbReference>
<protein>
    <submittedName>
        <fullName evidence="2">Membrane protein</fullName>
    </submittedName>
</protein>
<reference evidence="2" key="2">
    <citation type="submission" date="2023-01" db="EMBL/GenBank/DDBJ databases">
        <authorList>
            <person name="Sun Q."/>
            <person name="Evtushenko L."/>
        </authorList>
    </citation>
    <scope>NUCLEOTIDE SEQUENCE</scope>
    <source>
        <strain evidence="2">VKM B-2748</strain>
    </source>
</reference>
<dbReference type="PANTHER" id="PTHR38457">
    <property type="entry name" value="REGULATOR ABRB-RELATED"/>
    <property type="match status" value="1"/>
</dbReference>
<dbReference type="AlphaFoldDB" id="A0A9W6JUF4"/>
<proteinExistence type="predicted"/>
<dbReference type="PIRSF" id="PIRSF038991">
    <property type="entry name" value="Protein_AbrB"/>
    <property type="match status" value="1"/>
</dbReference>
<dbReference type="GO" id="GO:0010468">
    <property type="term" value="P:regulation of gene expression"/>
    <property type="evidence" value="ECO:0007669"/>
    <property type="project" value="InterPro"/>
</dbReference>
<keyword evidence="3" id="KW-1185">Reference proteome</keyword>
<keyword evidence="1" id="KW-0472">Membrane</keyword>
<dbReference type="PANTHER" id="PTHR38457:SF1">
    <property type="entry name" value="REGULATOR ABRB-RELATED"/>
    <property type="match status" value="1"/>
</dbReference>
<feature type="transmembrane region" description="Helical" evidence="1">
    <location>
        <begin position="307"/>
        <end position="325"/>
    </location>
</feature>
<evidence type="ECO:0000313" key="2">
    <source>
        <dbReference type="EMBL" id="GLK81653.1"/>
    </source>
</evidence>
<name>A0A9W6JUF4_9HYPH</name>
<evidence type="ECO:0000256" key="1">
    <source>
        <dbReference type="SAM" id="Phobius"/>
    </source>
</evidence>
<dbReference type="InterPro" id="IPR007820">
    <property type="entry name" value="AbrB_fam"/>
</dbReference>
<feature type="transmembrane region" description="Helical" evidence="1">
    <location>
        <begin position="168"/>
        <end position="185"/>
    </location>
</feature>
<comment type="caution">
    <text evidence="2">The sequence shown here is derived from an EMBL/GenBank/DDBJ whole genome shotgun (WGS) entry which is preliminary data.</text>
</comment>
<accession>A0A9W6JUF4</accession>
<dbReference type="Proteomes" id="UP001143309">
    <property type="component" value="Unassembled WGS sequence"/>
</dbReference>